<name>A0A1M7I0Q6_9GAMM</name>
<sequence>MVAESTGKTETNQAPTTVPEQFAITARGALPSEDEARMLATLIGQVVRQFSRVFDLSQLDGVTVAEDYAQALAELDRGYESNHPLTPSEGAVVGVAMTPSVLRDGMLKSHIVVNAQYLWPLLDDTHPDFQSALHIVAHECAHVEITGKFEAAIPGVLLRKRFTDIRDRARSDVIIACWDEYAATLLSAGFGEDPTEAYEATLITHMGTARQEANESIKAYRLHSGVEKVYCEVYRAYGNLLKYAAYYLGNLAGHGLELSQRPNFEATLAGHWFEAYFHRLDEACYTIAAQYGTWQDHGVFEVIGDIADDMVAEGGILCTSLQDGGLYLDIPYMPETVP</sequence>
<dbReference type="Proteomes" id="UP000321726">
    <property type="component" value="Unassembled WGS sequence"/>
</dbReference>
<evidence type="ECO:0000313" key="4">
    <source>
        <dbReference type="Proteomes" id="UP000321726"/>
    </source>
</evidence>
<proteinExistence type="predicted"/>
<evidence type="ECO:0000313" key="3">
    <source>
        <dbReference type="Proteomes" id="UP000184123"/>
    </source>
</evidence>
<evidence type="ECO:0000313" key="1">
    <source>
        <dbReference type="EMBL" id="GEN23969.1"/>
    </source>
</evidence>
<reference evidence="1 4" key="2">
    <citation type="submission" date="2019-07" db="EMBL/GenBank/DDBJ databases">
        <title>Whole genome shotgun sequence of Halomonas cupida NBRC 102219.</title>
        <authorList>
            <person name="Hosoyama A."/>
            <person name="Uohara A."/>
            <person name="Ohji S."/>
            <person name="Ichikawa N."/>
        </authorList>
    </citation>
    <scope>NUCLEOTIDE SEQUENCE [LARGE SCALE GENOMIC DNA]</scope>
    <source>
        <strain evidence="1 4">NBRC 102219</strain>
    </source>
</reference>
<keyword evidence="4" id="KW-1185">Reference proteome</keyword>
<dbReference type="Proteomes" id="UP000184123">
    <property type="component" value="Unassembled WGS sequence"/>
</dbReference>
<protein>
    <submittedName>
        <fullName evidence="2">Uncharacterized protein</fullName>
    </submittedName>
</protein>
<organism evidence="2 3">
    <name type="scientific">Halomonas cupida</name>
    <dbReference type="NCBI Taxonomy" id="44933"/>
    <lineage>
        <taxon>Bacteria</taxon>
        <taxon>Pseudomonadati</taxon>
        <taxon>Pseudomonadota</taxon>
        <taxon>Gammaproteobacteria</taxon>
        <taxon>Oceanospirillales</taxon>
        <taxon>Halomonadaceae</taxon>
        <taxon>Halomonas</taxon>
    </lineage>
</organism>
<dbReference type="OrthoDB" id="8126713at2"/>
<evidence type="ECO:0000313" key="2">
    <source>
        <dbReference type="EMBL" id="SHM34153.1"/>
    </source>
</evidence>
<gene>
    <name evidence="1" type="ORF">HCU01_19180</name>
    <name evidence="2" type="ORF">SAMN05660971_02756</name>
</gene>
<dbReference type="RefSeq" id="WP_073435776.1">
    <property type="nucleotide sequence ID" value="NZ_BJXU01000070.1"/>
</dbReference>
<dbReference type="AlphaFoldDB" id="A0A1M7I0Q6"/>
<reference evidence="2 3" key="1">
    <citation type="submission" date="2016-11" db="EMBL/GenBank/DDBJ databases">
        <authorList>
            <person name="Jaros S."/>
            <person name="Januszkiewicz K."/>
            <person name="Wedrychowicz H."/>
        </authorList>
    </citation>
    <scope>NUCLEOTIDE SEQUENCE [LARGE SCALE GENOMIC DNA]</scope>
    <source>
        <strain evidence="2 3">DSM 4740</strain>
    </source>
</reference>
<dbReference type="EMBL" id="FRCA01000007">
    <property type="protein sequence ID" value="SHM34153.1"/>
    <property type="molecule type" value="Genomic_DNA"/>
</dbReference>
<accession>A0A1M7I0Q6</accession>
<dbReference type="EMBL" id="BJXU01000070">
    <property type="protein sequence ID" value="GEN23969.1"/>
    <property type="molecule type" value="Genomic_DNA"/>
</dbReference>